<protein>
    <submittedName>
        <fullName evidence="3">Uncharacterized protein</fullName>
    </submittedName>
</protein>
<gene>
    <name evidence="3" type="ORF">CC85DRAFT_330562</name>
</gene>
<reference evidence="3 4" key="1">
    <citation type="submission" date="2015-03" db="EMBL/GenBank/DDBJ databases">
        <title>Genomics and transcriptomics of the oil-accumulating basidiomycete yeast T. oleaginosus allow insights into substrate utilization and the diverse evolutionary trajectories of mating systems in fungi.</title>
        <authorList>
            <consortium name="DOE Joint Genome Institute"/>
            <person name="Kourist R."/>
            <person name="Kracht O."/>
            <person name="Bracharz F."/>
            <person name="Lipzen A."/>
            <person name="Nolan M."/>
            <person name="Ohm R."/>
            <person name="Grigoriev I."/>
            <person name="Sun S."/>
            <person name="Heitman J."/>
            <person name="Bruck T."/>
            <person name="Nowrousian M."/>
        </authorList>
    </citation>
    <scope>NUCLEOTIDE SEQUENCE [LARGE SCALE GENOMIC DNA]</scope>
    <source>
        <strain evidence="3 4">IBC0246</strain>
    </source>
</reference>
<organism evidence="3 4">
    <name type="scientific">Cutaneotrichosporon oleaginosum</name>
    <dbReference type="NCBI Taxonomy" id="879819"/>
    <lineage>
        <taxon>Eukaryota</taxon>
        <taxon>Fungi</taxon>
        <taxon>Dikarya</taxon>
        <taxon>Basidiomycota</taxon>
        <taxon>Agaricomycotina</taxon>
        <taxon>Tremellomycetes</taxon>
        <taxon>Trichosporonales</taxon>
        <taxon>Trichosporonaceae</taxon>
        <taxon>Cutaneotrichosporon</taxon>
    </lineage>
</organism>
<keyword evidence="1" id="KW-0812">Transmembrane</keyword>
<keyword evidence="1" id="KW-1133">Transmembrane helix</keyword>
<dbReference type="RefSeq" id="XP_018276167.1">
    <property type="nucleotide sequence ID" value="XM_018426952.1"/>
</dbReference>
<dbReference type="AlphaFoldDB" id="A0A0J0XF42"/>
<keyword evidence="2" id="KW-0732">Signal</keyword>
<sequence length="500" mass="53803">MLPLLVFLALVALATATPFPIHMDAFTSAIKYTPHYPGVARNTWNATFANTPWTSWVNGTDNVGWGEGYRIVRMDEFAAPNTTVASGPKYKCGGKDCPARADFNFYGTGIEFWGYWGAPGGPEQQGGAAVLDNWNNTVMQASGTVNGEYDSDKPVKLGEAKFLLGNHTVGLVPLWGNVAFTHMVVYMDLDGSADNIAFSAANPTILNLALPTNTSEPHPYAMKNPDVPMVLEQNWVPGNAVGWDSKQPNKNYTRMGTWESNARLSLPVPRGHRFLRINGTSGWNHGTFRVDITPAPPGRIGTEYHDTSVSWNTPNTTFYAAALDPREAYAVSLTNLGSTGGDTTYLWFDIHAFELWPVGAHENRVFKGVIAGAAVGGVLGFILIVAAALVFWRIKKRKAAVSPEDPKPEVPLNDTDAGTVPVFPPNYDEGWSAALAATSPMREVPAPAPAPAPTSAAPVSVASAAAPSVPSVLSPQDRYEQERELIKSAAYRGAVSREAN</sequence>
<dbReference type="Proteomes" id="UP000053611">
    <property type="component" value="Unassembled WGS sequence"/>
</dbReference>
<evidence type="ECO:0000313" key="3">
    <source>
        <dbReference type="EMBL" id="KLT39676.1"/>
    </source>
</evidence>
<feature type="transmembrane region" description="Helical" evidence="1">
    <location>
        <begin position="369"/>
        <end position="392"/>
    </location>
</feature>
<feature type="chain" id="PRO_5005245866" evidence="2">
    <location>
        <begin position="17"/>
        <end position="500"/>
    </location>
</feature>
<proteinExistence type="predicted"/>
<evidence type="ECO:0000256" key="1">
    <source>
        <dbReference type="SAM" id="Phobius"/>
    </source>
</evidence>
<evidence type="ECO:0000313" key="4">
    <source>
        <dbReference type="Proteomes" id="UP000053611"/>
    </source>
</evidence>
<accession>A0A0J0XF42</accession>
<evidence type="ECO:0000256" key="2">
    <source>
        <dbReference type="SAM" id="SignalP"/>
    </source>
</evidence>
<keyword evidence="4" id="KW-1185">Reference proteome</keyword>
<feature type="signal peptide" evidence="2">
    <location>
        <begin position="1"/>
        <end position="16"/>
    </location>
</feature>
<name>A0A0J0XF42_9TREE</name>
<keyword evidence="1" id="KW-0472">Membrane</keyword>
<dbReference type="GeneID" id="28987555"/>
<dbReference type="CDD" id="cd12087">
    <property type="entry name" value="TM_EGFR-like"/>
    <property type="match status" value="1"/>
</dbReference>
<dbReference type="EMBL" id="KQ087252">
    <property type="protein sequence ID" value="KLT39676.1"/>
    <property type="molecule type" value="Genomic_DNA"/>
</dbReference>